<feature type="transmembrane region" description="Helical" evidence="1">
    <location>
        <begin position="103"/>
        <end position="125"/>
    </location>
</feature>
<keyword evidence="1" id="KW-0472">Membrane</keyword>
<dbReference type="Proteomes" id="UP000092461">
    <property type="component" value="Unassembled WGS sequence"/>
</dbReference>
<keyword evidence="1" id="KW-0812">Transmembrane</keyword>
<keyword evidence="1" id="KW-1133">Transmembrane helix</keyword>
<dbReference type="VEuPathDB" id="VectorBase:LLONM1_004132"/>
<keyword evidence="3" id="KW-1185">Reference proteome</keyword>
<accession>A0A1B0CVX1</accession>
<evidence type="ECO:0000313" key="2">
    <source>
        <dbReference type="EnsemblMetazoa" id="LLOJ009156-PA"/>
    </source>
</evidence>
<protein>
    <submittedName>
        <fullName evidence="2">Uncharacterized protein</fullName>
    </submittedName>
</protein>
<feature type="transmembrane region" description="Helical" evidence="1">
    <location>
        <begin position="7"/>
        <end position="27"/>
    </location>
</feature>
<dbReference type="EnsemblMetazoa" id="LLOJ009156-RA">
    <property type="protein sequence ID" value="LLOJ009156-PA"/>
    <property type="gene ID" value="LLOJ009156"/>
</dbReference>
<dbReference type="AlphaFoldDB" id="A0A1B0CVX1"/>
<dbReference type="VEuPathDB" id="VectorBase:LLOJ009156"/>
<proteinExistence type="predicted"/>
<name>A0A1B0CVX1_LUTLO</name>
<evidence type="ECO:0000313" key="3">
    <source>
        <dbReference type="Proteomes" id="UP000092461"/>
    </source>
</evidence>
<sequence>MNFVVSFLGILLYLSIVTIYVYCYQTVKNCSTNSLDNCPINSRCLQKFMNSFRGICECSYADNYHFNAMYESDADYCVQWHGDEAEMDAVQVLLHRPPSTHHIVGGILIPIFVVLIIVGVVYGTVRYRVAQRIREAVMSRFFVRHRPSYQDVMMGTDFDDPPLI</sequence>
<evidence type="ECO:0000256" key="1">
    <source>
        <dbReference type="SAM" id="Phobius"/>
    </source>
</evidence>
<organism evidence="2 3">
    <name type="scientific">Lutzomyia longipalpis</name>
    <name type="common">Sand fly</name>
    <dbReference type="NCBI Taxonomy" id="7200"/>
    <lineage>
        <taxon>Eukaryota</taxon>
        <taxon>Metazoa</taxon>
        <taxon>Ecdysozoa</taxon>
        <taxon>Arthropoda</taxon>
        <taxon>Hexapoda</taxon>
        <taxon>Insecta</taxon>
        <taxon>Pterygota</taxon>
        <taxon>Neoptera</taxon>
        <taxon>Endopterygota</taxon>
        <taxon>Diptera</taxon>
        <taxon>Nematocera</taxon>
        <taxon>Psychodoidea</taxon>
        <taxon>Psychodidae</taxon>
        <taxon>Lutzomyia</taxon>
        <taxon>Lutzomyia</taxon>
    </lineage>
</organism>
<reference evidence="2" key="1">
    <citation type="submission" date="2020-05" db="UniProtKB">
        <authorList>
            <consortium name="EnsemblMetazoa"/>
        </authorList>
    </citation>
    <scope>IDENTIFICATION</scope>
    <source>
        <strain evidence="2">Jacobina</strain>
    </source>
</reference>
<dbReference type="EMBL" id="AJWK01031368">
    <property type="status" value="NOT_ANNOTATED_CDS"/>
    <property type="molecule type" value="Genomic_DNA"/>
</dbReference>